<dbReference type="CDD" id="cd06223">
    <property type="entry name" value="PRTases_typeI"/>
    <property type="match status" value="1"/>
</dbReference>
<dbReference type="Gene3D" id="3.30.1310.20">
    <property type="entry name" value="PRTase-like"/>
    <property type="match status" value="1"/>
</dbReference>
<organism evidence="2 3">
    <name type="scientific">Trichococcus palustris</name>
    <dbReference type="NCBI Taxonomy" id="140314"/>
    <lineage>
        <taxon>Bacteria</taxon>
        <taxon>Bacillati</taxon>
        <taxon>Bacillota</taxon>
        <taxon>Bacilli</taxon>
        <taxon>Lactobacillales</taxon>
        <taxon>Carnobacteriaceae</taxon>
        <taxon>Trichococcus</taxon>
    </lineage>
</organism>
<gene>
    <name evidence="2" type="ORF">Tpal_67</name>
</gene>
<dbReference type="AlphaFoldDB" id="A0A143Y353"/>
<feature type="domain" description="Phosphoribosyltransferase" evidence="1">
    <location>
        <begin position="13"/>
        <end position="181"/>
    </location>
</feature>
<dbReference type="RefSeq" id="WP_087029740.1">
    <property type="nucleotide sequence ID" value="NZ_FJNE01000001.1"/>
</dbReference>
<evidence type="ECO:0000313" key="2">
    <source>
        <dbReference type="EMBL" id="CZQ80362.1"/>
    </source>
</evidence>
<dbReference type="Proteomes" id="UP000242754">
    <property type="component" value="Unassembled WGS sequence"/>
</dbReference>
<reference evidence="2 3" key="1">
    <citation type="submission" date="2016-02" db="EMBL/GenBank/DDBJ databases">
        <authorList>
            <person name="Wen L."/>
            <person name="He K."/>
            <person name="Yang H."/>
        </authorList>
    </citation>
    <scope>NUCLEOTIDE SEQUENCE [LARGE SCALE GENOMIC DNA]</scope>
    <source>
        <strain evidence="2">Trichococcus palustris</strain>
    </source>
</reference>
<evidence type="ECO:0000313" key="3">
    <source>
        <dbReference type="Proteomes" id="UP000242754"/>
    </source>
</evidence>
<keyword evidence="3" id="KW-1185">Reference proteome</keyword>
<dbReference type="SUPFAM" id="SSF53271">
    <property type="entry name" value="PRTase-like"/>
    <property type="match status" value="1"/>
</dbReference>
<dbReference type="Pfam" id="PF00156">
    <property type="entry name" value="Pribosyltran"/>
    <property type="match status" value="1"/>
</dbReference>
<dbReference type="STRING" id="140314.SAMN04488076_102225"/>
<sequence>MLFLDRKEAGLMLAEALGKYQDDDVVVFALPRGGVALGVEIAKKLKAPLDLIISKKIGHPFNKEYAIGALAEEGDPIMNQAEQQGINDAWLQGEVKRLRQEIKRRRETYLGNRAIQSVEGKTAIIVDDGIATGFTMFVSIEELKKRNPKKIIVAIPVTPEDTARMLEEMVDEVVALERTTHYLGAVGAYYVNFNQVEDEEVIALLKSVNDEGGPRG</sequence>
<accession>A0A143Y353</accession>
<dbReference type="EMBL" id="FJNE01000001">
    <property type="protein sequence ID" value="CZQ80362.1"/>
    <property type="molecule type" value="Genomic_DNA"/>
</dbReference>
<dbReference type="InterPro" id="IPR029057">
    <property type="entry name" value="PRTase-like"/>
</dbReference>
<dbReference type="OrthoDB" id="9810066at2"/>
<dbReference type="Gene3D" id="3.40.50.2020">
    <property type="match status" value="1"/>
</dbReference>
<dbReference type="InterPro" id="IPR000836">
    <property type="entry name" value="PRTase_dom"/>
</dbReference>
<protein>
    <recommendedName>
        <fullName evidence="1">Phosphoribosyltransferase domain-containing protein</fullName>
    </recommendedName>
</protein>
<name>A0A143Y353_9LACT</name>
<proteinExistence type="predicted"/>
<evidence type="ECO:0000259" key="1">
    <source>
        <dbReference type="Pfam" id="PF00156"/>
    </source>
</evidence>